<dbReference type="PANTHER" id="PTHR16311">
    <property type="entry name" value="THROMBOSPONDIN TYPE I DOMAIN-CONTAINING 1"/>
    <property type="match status" value="1"/>
</dbReference>
<dbReference type="AlphaFoldDB" id="A0A8S3JQ86"/>
<feature type="non-terminal residue" evidence="2">
    <location>
        <position position="1"/>
    </location>
</feature>
<dbReference type="Pfam" id="PF00090">
    <property type="entry name" value="TSP_1"/>
    <property type="match status" value="1"/>
</dbReference>
<proteinExistence type="predicted"/>
<sequence>MNDAMTNTGIRWLEWSDWSNCSESCGSGVQVRTRLCSNTIVDGNKEPCSFLRGSSFEMQSCQNPPCTQTDIIMSCTFDIVGELCPIKINNKWQIQEGMQTDHIRPIVDHTRG</sequence>
<dbReference type="InterPro" id="IPR038877">
    <property type="entry name" value="THSD1"/>
</dbReference>
<dbReference type="PANTHER" id="PTHR16311:SF3">
    <property type="entry name" value="THROMBOSPONDIN TYPE-1 DOMAIN-CONTAINING PROTEIN 1"/>
    <property type="match status" value="1"/>
</dbReference>
<dbReference type="SMART" id="SM00209">
    <property type="entry name" value="TSP1"/>
    <property type="match status" value="1"/>
</dbReference>
<dbReference type="InterPro" id="IPR000884">
    <property type="entry name" value="TSP1_rpt"/>
</dbReference>
<reference evidence="2" key="1">
    <citation type="submission" date="2021-02" db="EMBL/GenBank/DDBJ databases">
        <authorList>
            <person name="Nowell W R."/>
        </authorList>
    </citation>
    <scope>NUCLEOTIDE SEQUENCE</scope>
</reference>
<protein>
    <submittedName>
        <fullName evidence="2">Uncharacterized protein</fullName>
    </submittedName>
</protein>
<accession>A0A8S3JQ86</accession>
<dbReference type="Gene3D" id="2.20.100.10">
    <property type="entry name" value="Thrombospondin type-1 (TSP1) repeat"/>
    <property type="match status" value="1"/>
</dbReference>
<dbReference type="EMBL" id="CAJOBJ010367402">
    <property type="protein sequence ID" value="CAF5221771.1"/>
    <property type="molecule type" value="Genomic_DNA"/>
</dbReference>
<comment type="caution">
    <text evidence="2">The sequence shown here is derived from an EMBL/GenBank/DDBJ whole genome shotgun (WGS) entry which is preliminary data.</text>
</comment>
<evidence type="ECO:0000313" key="2">
    <source>
        <dbReference type="EMBL" id="CAF5221771.1"/>
    </source>
</evidence>
<name>A0A8S3JQ86_9BILA</name>
<evidence type="ECO:0000256" key="1">
    <source>
        <dbReference type="ARBA" id="ARBA00023157"/>
    </source>
</evidence>
<dbReference type="FunFam" id="2.20.100.10:FF:000001">
    <property type="entry name" value="semaphorin-5A isoform X1"/>
    <property type="match status" value="1"/>
</dbReference>
<dbReference type="Proteomes" id="UP000681720">
    <property type="component" value="Unassembled WGS sequence"/>
</dbReference>
<evidence type="ECO:0000313" key="3">
    <source>
        <dbReference type="Proteomes" id="UP000681720"/>
    </source>
</evidence>
<dbReference type="InterPro" id="IPR036383">
    <property type="entry name" value="TSP1_rpt_sf"/>
</dbReference>
<dbReference type="PROSITE" id="PS50092">
    <property type="entry name" value="TSP1"/>
    <property type="match status" value="1"/>
</dbReference>
<gene>
    <name evidence="2" type="ORF">GIL414_LOCUS84719</name>
</gene>
<dbReference type="SUPFAM" id="SSF82895">
    <property type="entry name" value="TSP-1 type 1 repeat"/>
    <property type="match status" value="1"/>
</dbReference>
<dbReference type="GO" id="GO:0071944">
    <property type="term" value="C:cell periphery"/>
    <property type="evidence" value="ECO:0007669"/>
    <property type="project" value="TreeGrafter"/>
</dbReference>
<keyword evidence="1" id="KW-1015">Disulfide bond</keyword>
<organism evidence="2 3">
    <name type="scientific">Rotaria magnacalcarata</name>
    <dbReference type="NCBI Taxonomy" id="392030"/>
    <lineage>
        <taxon>Eukaryota</taxon>
        <taxon>Metazoa</taxon>
        <taxon>Spiralia</taxon>
        <taxon>Gnathifera</taxon>
        <taxon>Rotifera</taxon>
        <taxon>Eurotatoria</taxon>
        <taxon>Bdelloidea</taxon>
        <taxon>Philodinida</taxon>
        <taxon>Philodinidae</taxon>
        <taxon>Rotaria</taxon>
    </lineage>
</organism>